<reference evidence="1" key="1">
    <citation type="journal article" date="2020" name="Fungal Divers.">
        <title>Resolving the Mortierellaceae phylogeny through synthesis of multi-gene phylogenetics and phylogenomics.</title>
        <authorList>
            <person name="Vandepol N."/>
            <person name="Liber J."/>
            <person name="Desiro A."/>
            <person name="Na H."/>
            <person name="Kennedy M."/>
            <person name="Barry K."/>
            <person name="Grigoriev I.V."/>
            <person name="Miller A.N."/>
            <person name="O'Donnell K."/>
            <person name="Stajich J.E."/>
            <person name="Bonito G."/>
        </authorList>
    </citation>
    <scope>NUCLEOTIDE SEQUENCE</scope>
    <source>
        <strain evidence="1">BC1065</strain>
    </source>
</reference>
<dbReference type="EMBL" id="JAAAJB010000051">
    <property type="protein sequence ID" value="KAG0268416.1"/>
    <property type="molecule type" value="Genomic_DNA"/>
</dbReference>
<evidence type="ECO:0000313" key="2">
    <source>
        <dbReference type="Proteomes" id="UP000807716"/>
    </source>
</evidence>
<organism evidence="1 2">
    <name type="scientific">Actinomortierella ambigua</name>
    <dbReference type="NCBI Taxonomy" id="1343610"/>
    <lineage>
        <taxon>Eukaryota</taxon>
        <taxon>Fungi</taxon>
        <taxon>Fungi incertae sedis</taxon>
        <taxon>Mucoromycota</taxon>
        <taxon>Mortierellomycotina</taxon>
        <taxon>Mortierellomycetes</taxon>
        <taxon>Mortierellales</taxon>
        <taxon>Mortierellaceae</taxon>
        <taxon>Actinomortierella</taxon>
    </lineage>
</organism>
<dbReference type="AlphaFoldDB" id="A0A9P6QKM1"/>
<gene>
    <name evidence="1" type="ORF">DFQ27_006768</name>
</gene>
<protein>
    <submittedName>
        <fullName evidence="1">Uncharacterized protein</fullName>
    </submittedName>
</protein>
<comment type="caution">
    <text evidence="1">The sequence shown here is derived from an EMBL/GenBank/DDBJ whole genome shotgun (WGS) entry which is preliminary data.</text>
</comment>
<proteinExistence type="predicted"/>
<name>A0A9P6QKM1_9FUNG</name>
<accession>A0A9P6QKM1</accession>
<dbReference type="Proteomes" id="UP000807716">
    <property type="component" value="Unassembled WGS sequence"/>
</dbReference>
<keyword evidence="2" id="KW-1185">Reference proteome</keyword>
<evidence type="ECO:0000313" key="1">
    <source>
        <dbReference type="EMBL" id="KAG0268416.1"/>
    </source>
</evidence>
<sequence length="112" mass="12374">MDLSQLKLEGRPYTVVFGATDPGLATMRSTTAITDKELQVFYGYFKASKQVTLPVKVSLISKGRTTLPDSLTAATSVRELKAANAARRASRTTLSKFEQSARQVYDKKTRQL</sequence>
<dbReference type="OrthoDB" id="2424936at2759"/>